<dbReference type="AlphaFoldDB" id="A0A6P8CTR6"/>
<sequence>MMSATAMEGSRRGSFLAWGSSAILFLVLFLMQCAAAQQQLSSTDRAALLDLRSSLGLQARDWPIKGDPCTNWTGITCRDGRVTGINISGFKRTRLGRRSPQFAVDALGNFTHLSSFNASGFLLPGSIPDWLGSRVSSLHSLDLRSCSISGAVPGSLGSLSGLKFLYLSDNSLTGRIDSNLGELRELSVLNLSGNLLTGLIPDEFSKLGNLTSLDLSSNLISGAIPPSLGSISGLQVLNLSDNSLTSSVPVQLSNLSRLTVLDLSTNSISGSLPAKLSVLTSLQELRIGNNDLAGQFPENLLSAFAQLKFLDVSGNNFTGEFPRISSRWGVNATDNAVFNFSNNMFYGTLNLSSLEFLGSVDLSGNYFQGNVSNNGMSNNVRLEKNCLQIVRKQRSLSDCREFYSQRGLFFDDFGVPQPTVPPLPNEPASKKSRRPWVYILIGIGSGLGFIMLLLVLIVFLLRRLRRARSGQRGRSLDVGPVPEGDGSTVPKEPFTLSGFGDSFSYDQMVHATCNFNKSNLIKNGHSGDLYLGLLDGRAPVVIKRITGAGAGPHADKRESYAAELEFFRSASHSRLVPLLGHCLEQEGEKFLVYKYMPNGDLASSFYRATASEDESFQSLDWITRLKIAIGAAEGLSYLHHECSPPLVHRDVQASSILLDDKFEVRLGSLSEVHAQEGDQHHNAITRLLRKPQTSEQGPSAGPSTATCTYDVFCFGKVLLELVTGKIGIGQSDDAALREWLEQTLPFISAYDKELVTKIIDPSLIVDEDLLEEVWAMAIVARSCLNPKPVKRPPMKYILRALENPLKVVREENYPGSSSRLRNNSSRRSWSAAIFGSWRHSLSESAPMPGYLNNGSRQSGRMGSQSSGGNDFSSSNKRSSNEIFPEPITVTDVERADGH</sequence>
<keyword evidence="5" id="KW-0433">Leucine-rich repeat</keyword>
<feature type="signal peptide" evidence="14">
    <location>
        <begin position="1"/>
        <end position="36"/>
    </location>
</feature>
<dbReference type="PANTHER" id="PTHR48054:SF47">
    <property type="entry name" value="OS06G0179800 PROTEIN"/>
    <property type="match status" value="1"/>
</dbReference>
<dbReference type="InterPro" id="IPR001245">
    <property type="entry name" value="Ser-Thr/Tyr_kinase_cat_dom"/>
</dbReference>
<keyword evidence="16" id="KW-1185">Reference proteome</keyword>
<keyword evidence="8" id="KW-0677">Repeat</keyword>
<evidence type="ECO:0000256" key="3">
    <source>
        <dbReference type="ARBA" id="ARBA00009592"/>
    </source>
</evidence>
<comment type="subcellular location">
    <subcellularLocation>
        <location evidence="1">Cell membrane</location>
    </subcellularLocation>
    <subcellularLocation>
        <location evidence="2">Membrane</location>
        <topology evidence="2">Single-pass type I membrane protein</topology>
    </subcellularLocation>
</comment>
<feature type="compositionally biased region" description="Low complexity" evidence="12">
    <location>
        <begin position="854"/>
        <end position="874"/>
    </location>
</feature>
<dbReference type="InterPro" id="IPR003591">
    <property type="entry name" value="Leu-rich_rpt_typical-subtyp"/>
</dbReference>
<evidence type="ECO:0000256" key="5">
    <source>
        <dbReference type="ARBA" id="ARBA00022614"/>
    </source>
</evidence>
<dbReference type="GO" id="GO:0005524">
    <property type="term" value="F:ATP binding"/>
    <property type="evidence" value="ECO:0007669"/>
    <property type="project" value="InterPro"/>
</dbReference>
<evidence type="ECO:0000256" key="13">
    <source>
        <dbReference type="SAM" id="Phobius"/>
    </source>
</evidence>
<dbReference type="Gene3D" id="3.80.10.10">
    <property type="entry name" value="Ribonuclease Inhibitor"/>
    <property type="match status" value="3"/>
</dbReference>
<dbReference type="Pfam" id="PF07714">
    <property type="entry name" value="PK_Tyr_Ser-Thr"/>
    <property type="match status" value="1"/>
</dbReference>
<dbReference type="Gene3D" id="1.10.510.10">
    <property type="entry name" value="Transferase(Phosphotransferase) domain 1"/>
    <property type="match status" value="1"/>
</dbReference>
<keyword evidence="6 13" id="KW-0812">Transmembrane</keyword>
<feature type="domain" description="Protein kinase" evidence="15">
    <location>
        <begin position="515"/>
        <end position="806"/>
    </location>
</feature>
<evidence type="ECO:0000256" key="10">
    <source>
        <dbReference type="ARBA" id="ARBA00023136"/>
    </source>
</evidence>
<dbReference type="InterPro" id="IPR013210">
    <property type="entry name" value="LRR_N_plant-typ"/>
</dbReference>
<dbReference type="InterPro" id="IPR055414">
    <property type="entry name" value="LRR_R13L4/SHOC2-like"/>
</dbReference>
<dbReference type="GO" id="GO:0005886">
    <property type="term" value="C:plasma membrane"/>
    <property type="evidence" value="ECO:0007669"/>
    <property type="project" value="UniProtKB-SubCell"/>
</dbReference>
<dbReference type="InterPro" id="IPR011009">
    <property type="entry name" value="Kinase-like_dom_sf"/>
</dbReference>
<name>A0A6P8CTR6_PUNGR</name>
<evidence type="ECO:0000259" key="15">
    <source>
        <dbReference type="PROSITE" id="PS50011"/>
    </source>
</evidence>
<dbReference type="PROSITE" id="PS50011">
    <property type="entry name" value="PROTEIN_KINASE_DOM"/>
    <property type="match status" value="1"/>
</dbReference>
<dbReference type="InterPro" id="IPR052592">
    <property type="entry name" value="LRR-RLK"/>
</dbReference>
<dbReference type="Pfam" id="PF08263">
    <property type="entry name" value="LRRNT_2"/>
    <property type="match status" value="1"/>
</dbReference>
<dbReference type="GO" id="GO:0004674">
    <property type="term" value="F:protein serine/threonine kinase activity"/>
    <property type="evidence" value="ECO:0007669"/>
    <property type="project" value="UniProtKB-EC"/>
</dbReference>
<evidence type="ECO:0000313" key="17">
    <source>
        <dbReference type="RefSeq" id="XP_031387235.1"/>
    </source>
</evidence>
<dbReference type="OrthoDB" id="676979at2759"/>
<evidence type="ECO:0000256" key="14">
    <source>
        <dbReference type="SAM" id="SignalP"/>
    </source>
</evidence>
<dbReference type="Gene3D" id="3.30.200.20">
    <property type="entry name" value="Phosphorylase Kinase, domain 1"/>
    <property type="match status" value="1"/>
</dbReference>
<dbReference type="FunFam" id="1.10.510.10:FF:000448">
    <property type="entry name" value="Putative LRR receptor-like serine/threonine-protein kinase"/>
    <property type="match status" value="1"/>
</dbReference>
<evidence type="ECO:0000256" key="4">
    <source>
        <dbReference type="ARBA" id="ARBA00022475"/>
    </source>
</evidence>
<dbReference type="FunFam" id="3.30.200.20:FF:000433">
    <property type="entry name" value="Predicted protein"/>
    <property type="match status" value="1"/>
</dbReference>
<dbReference type="RefSeq" id="XP_031387235.1">
    <property type="nucleotide sequence ID" value="XM_031531375.1"/>
</dbReference>
<dbReference type="FunFam" id="3.80.10.10:FF:000383">
    <property type="entry name" value="Leucine-rich repeat receptor protein kinase EMS1"/>
    <property type="match status" value="1"/>
</dbReference>
<organism evidence="16 17">
    <name type="scientific">Punica granatum</name>
    <name type="common">Pomegranate</name>
    <dbReference type="NCBI Taxonomy" id="22663"/>
    <lineage>
        <taxon>Eukaryota</taxon>
        <taxon>Viridiplantae</taxon>
        <taxon>Streptophyta</taxon>
        <taxon>Embryophyta</taxon>
        <taxon>Tracheophyta</taxon>
        <taxon>Spermatophyta</taxon>
        <taxon>Magnoliopsida</taxon>
        <taxon>eudicotyledons</taxon>
        <taxon>Gunneridae</taxon>
        <taxon>Pentapetalae</taxon>
        <taxon>rosids</taxon>
        <taxon>malvids</taxon>
        <taxon>Myrtales</taxon>
        <taxon>Lythraceae</taxon>
        <taxon>Punica</taxon>
    </lineage>
</organism>
<keyword evidence="9 13" id="KW-1133">Transmembrane helix</keyword>
<keyword evidence="10 13" id="KW-0472">Membrane</keyword>
<feature type="region of interest" description="Disordered" evidence="12">
    <location>
        <begin position="848"/>
        <end position="898"/>
    </location>
</feature>
<dbReference type="InterPro" id="IPR000719">
    <property type="entry name" value="Prot_kinase_dom"/>
</dbReference>
<dbReference type="SUPFAM" id="SSF56112">
    <property type="entry name" value="Protein kinase-like (PK-like)"/>
    <property type="match status" value="1"/>
</dbReference>
<reference evidence="16" key="1">
    <citation type="journal article" date="2020" name="Plant Biotechnol. J.">
        <title>The pomegranate (Punica granatum L.) draft genome dissects genetic divergence between soft- and hard-seeded cultivars.</title>
        <authorList>
            <person name="Luo X."/>
            <person name="Li H."/>
            <person name="Wu Z."/>
            <person name="Yao W."/>
            <person name="Zhao P."/>
            <person name="Cao D."/>
            <person name="Yu H."/>
            <person name="Li K."/>
            <person name="Poudel K."/>
            <person name="Zhao D."/>
            <person name="Zhang F."/>
            <person name="Xia X."/>
            <person name="Chen L."/>
            <person name="Wang Q."/>
            <person name="Jing D."/>
            <person name="Cao S."/>
        </authorList>
    </citation>
    <scope>NUCLEOTIDE SEQUENCE [LARGE SCALE GENOMIC DNA]</scope>
    <source>
        <strain evidence="16">cv. Tunisia</strain>
    </source>
</reference>
<accession>A0A6P8CTR6</accession>
<dbReference type="InterPro" id="IPR032675">
    <property type="entry name" value="LRR_dom_sf"/>
</dbReference>
<comment type="similarity">
    <text evidence="3">Belongs to the RLP family.</text>
</comment>
<dbReference type="Pfam" id="PF23598">
    <property type="entry name" value="LRR_14"/>
    <property type="match status" value="1"/>
</dbReference>
<evidence type="ECO:0000256" key="8">
    <source>
        <dbReference type="ARBA" id="ARBA00022737"/>
    </source>
</evidence>
<evidence type="ECO:0000256" key="6">
    <source>
        <dbReference type="ARBA" id="ARBA00022692"/>
    </source>
</evidence>
<evidence type="ECO:0000256" key="9">
    <source>
        <dbReference type="ARBA" id="ARBA00022989"/>
    </source>
</evidence>
<evidence type="ECO:0000256" key="11">
    <source>
        <dbReference type="ARBA" id="ARBA00023180"/>
    </source>
</evidence>
<dbReference type="GeneID" id="116200526"/>
<dbReference type="FunFam" id="3.80.10.10:FF:000041">
    <property type="entry name" value="LRR receptor-like serine/threonine-protein kinase ERECTA"/>
    <property type="match status" value="1"/>
</dbReference>
<keyword evidence="7 14" id="KW-0732">Signal</keyword>
<keyword evidence="11" id="KW-0325">Glycoprotein</keyword>
<evidence type="ECO:0000256" key="2">
    <source>
        <dbReference type="ARBA" id="ARBA00004479"/>
    </source>
</evidence>
<dbReference type="SUPFAM" id="SSF52058">
    <property type="entry name" value="L domain-like"/>
    <property type="match status" value="1"/>
</dbReference>
<evidence type="ECO:0000256" key="7">
    <source>
        <dbReference type="ARBA" id="ARBA00022729"/>
    </source>
</evidence>
<reference evidence="17" key="2">
    <citation type="submission" date="2025-08" db="UniProtKB">
        <authorList>
            <consortium name="RefSeq"/>
        </authorList>
    </citation>
    <scope>IDENTIFICATION</scope>
    <source>
        <tissue evidence="17">Leaf</tissue>
    </source>
</reference>
<evidence type="ECO:0000256" key="12">
    <source>
        <dbReference type="SAM" id="MobiDB-lite"/>
    </source>
</evidence>
<dbReference type="PANTHER" id="PTHR48054">
    <property type="entry name" value="RECEPTOR KINASE-LIKE PROTEIN XA21"/>
    <property type="match status" value="1"/>
</dbReference>
<keyword evidence="4" id="KW-1003">Cell membrane</keyword>
<evidence type="ECO:0000313" key="16">
    <source>
        <dbReference type="Proteomes" id="UP000515151"/>
    </source>
</evidence>
<feature type="transmembrane region" description="Helical" evidence="13">
    <location>
        <begin position="436"/>
        <end position="461"/>
    </location>
</feature>
<evidence type="ECO:0000256" key="1">
    <source>
        <dbReference type="ARBA" id="ARBA00004236"/>
    </source>
</evidence>
<gene>
    <name evidence="17" type="primary">LOC116200526</name>
</gene>
<dbReference type="Proteomes" id="UP000515151">
    <property type="component" value="Chromosome 1"/>
</dbReference>
<feature type="chain" id="PRO_5027783973" evidence="14">
    <location>
        <begin position="37"/>
        <end position="898"/>
    </location>
</feature>
<protein>
    <submittedName>
        <fullName evidence="17">Probable LRR receptor-like serine/threonine-protein kinase At2g16250 isoform X1</fullName>
    </submittedName>
</protein>
<dbReference type="SMART" id="SM00369">
    <property type="entry name" value="LRR_TYP"/>
    <property type="match status" value="4"/>
</dbReference>
<proteinExistence type="inferred from homology"/>